<name>A0A3D9XCQ8_PARVE</name>
<dbReference type="Gene3D" id="1.10.1200.10">
    <property type="entry name" value="ACP-like"/>
    <property type="match status" value="1"/>
</dbReference>
<organism evidence="2 3">
    <name type="scientific">Paracoccus versutus</name>
    <name type="common">Thiobacillus versutus</name>
    <dbReference type="NCBI Taxonomy" id="34007"/>
    <lineage>
        <taxon>Bacteria</taxon>
        <taxon>Pseudomonadati</taxon>
        <taxon>Pseudomonadota</taxon>
        <taxon>Alphaproteobacteria</taxon>
        <taxon>Rhodobacterales</taxon>
        <taxon>Paracoccaceae</taxon>
        <taxon>Paracoccus</taxon>
    </lineage>
</organism>
<sequence>MNDIGSIETLGRAWLETRVQALVPDEAEIGSDENLLFLGLDSLSVLKLVAELKQAGITVSARELLQEPSIEGWWRLIQARRP</sequence>
<dbReference type="AlphaFoldDB" id="A0A3D9XCQ8"/>
<evidence type="ECO:0000313" key="2">
    <source>
        <dbReference type="EMBL" id="REF68347.1"/>
    </source>
</evidence>
<dbReference type="RefSeq" id="WP_036697886.1">
    <property type="nucleotide sequence ID" value="NZ_CP038197.1"/>
</dbReference>
<accession>A0A3D9XCQ8</accession>
<comment type="caution">
    <text evidence="2">The sequence shown here is derived from an EMBL/GenBank/DDBJ whole genome shotgun (WGS) entry which is preliminary data.</text>
</comment>
<dbReference type="GeneID" id="51369095"/>
<feature type="domain" description="Carrier" evidence="1">
    <location>
        <begin position="6"/>
        <end position="81"/>
    </location>
</feature>
<dbReference type="EMBL" id="QTUJ01000003">
    <property type="protein sequence ID" value="REF68347.1"/>
    <property type="molecule type" value="Genomic_DNA"/>
</dbReference>
<dbReference type="InterPro" id="IPR009081">
    <property type="entry name" value="PP-bd_ACP"/>
</dbReference>
<evidence type="ECO:0000313" key="3">
    <source>
        <dbReference type="Proteomes" id="UP000256941"/>
    </source>
</evidence>
<dbReference type="PROSITE" id="PS50075">
    <property type="entry name" value="CARRIER"/>
    <property type="match status" value="1"/>
</dbReference>
<evidence type="ECO:0000259" key="1">
    <source>
        <dbReference type="PROSITE" id="PS50075"/>
    </source>
</evidence>
<gene>
    <name evidence="2" type="ORF">BDD41_3386</name>
</gene>
<dbReference type="Proteomes" id="UP000256941">
    <property type="component" value="Unassembled WGS sequence"/>
</dbReference>
<dbReference type="SUPFAM" id="SSF47336">
    <property type="entry name" value="ACP-like"/>
    <property type="match status" value="1"/>
</dbReference>
<reference evidence="2 3" key="1">
    <citation type="submission" date="2018-08" db="EMBL/GenBank/DDBJ databases">
        <title>Genomic Encyclopedia of Archaeal and Bacterial Type Strains, Phase II (KMG-II): from individual species to whole genera.</title>
        <authorList>
            <person name="Goeker M."/>
        </authorList>
    </citation>
    <scope>NUCLEOTIDE SEQUENCE [LARGE SCALE GENOMIC DNA]</scope>
    <source>
        <strain evidence="2 3">DSM 17099</strain>
    </source>
</reference>
<protein>
    <submittedName>
        <fullName evidence="2">Aryl carrier-like protein</fullName>
    </submittedName>
</protein>
<proteinExistence type="predicted"/>
<dbReference type="InterPro" id="IPR036736">
    <property type="entry name" value="ACP-like_sf"/>
</dbReference>
<dbReference type="Pfam" id="PF00550">
    <property type="entry name" value="PP-binding"/>
    <property type="match status" value="1"/>
</dbReference>